<keyword evidence="1" id="KW-0560">Oxidoreductase</keyword>
<sequence>MPKKVEFNIVARTGNEAMAEAMRQINPDVVAAYPITPATEVVQLFASFVSDGLVDTEFVPVESEHSAISACVGAAAAGGRVITSTSSQGLALMHEILYIAAALRLPIIICEVNRALSGPINIHCDHSDTMGSRDAGWIQIFSENAQEAYDSIIQAIRIAEATRVPAMVTTDGFIISHEMQRLEMLPDKEVQDFVGEYHPKFSLLDVDNPILVGTFDLQDYFFEHKRAQSEGMNEAPKQIEKVAKEFKEKYGREYGMVEGYMVDDAELVVVVMGSAAGTTKAVVDSLREKGIKAGVLKIRVFRPFPFDDVVKILSDKKAVAVMDRADSLAGFGGPLFTDIRSALYDADGKPPMADYIFGLGGRDISMEEIKSIYDQLAKMAKTGKAVNLINYVGVRE</sequence>
<name>A0A523UXC7_UNCT6</name>
<feature type="domain" description="Pyruvate flavodoxin/ferredoxin oxidoreductase pyrimidine binding" evidence="2">
    <location>
        <begin position="20"/>
        <end position="243"/>
    </location>
</feature>
<dbReference type="InterPro" id="IPR033412">
    <property type="entry name" value="PFOR_II"/>
</dbReference>
<dbReference type="Proteomes" id="UP000315525">
    <property type="component" value="Unassembled WGS sequence"/>
</dbReference>
<dbReference type="EMBL" id="SOJN01000030">
    <property type="protein sequence ID" value="TET47176.1"/>
    <property type="molecule type" value="Genomic_DNA"/>
</dbReference>
<proteinExistence type="predicted"/>
<accession>A0A523UXC7</accession>
<dbReference type="CDD" id="cd07034">
    <property type="entry name" value="TPP_PYR_PFOR_IOR-alpha_like"/>
    <property type="match status" value="1"/>
</dbReference>
<feature type="domain" description="Pyruvate:ferredoxin oxidoreductase core" evidence="3">
    <location>
        <begin position="265"/>
        <end position="369"/>
    </location>
</feature>
<gene>
    <name evidence="4" type="primary">porA</name>
    <name evidence="4" type="ORF">E3J62_02215</name>
</gene>
<comment type="caution">
    <text evidence="4">The sequence shown here is derived from an EMBL/GenBank/DDBJ whole genome shotgun (WGS) entry which is preliminary data.</text>
</comment>
<evidence type="ECO:0000313" key="5">
    <source>
        <dbReference type="Proteomes" id="UP000315525"/>
    </source>
</evidence>
<keyword evidence="4" id="KW-0670">Pyruvate</keyword>
<dbReference type="Pfam" id="PF17147">
    <property type="entry name" value="PFOR_II"/>
    <property type="match status" value="1"/>
</dbReference>
<evidence type="ECO:0000256" key="1">
    <source>
        <dbReference type="ARBA" id="ARBA00023002"/>
    </source>
</evidence>
<dbReference type="SUPFAM" id="SSF52518">
    <property type="entry name" value="Thiamin diphosphate-binding fold (THDP-binding)"/>
    <property type="match status" value="1"/>
</dbReference>
<dbReference type="PANTHER" id="PTHR32154">
    <property type="entry name" value="PYRUVATE-FLAVODOXIN OXIDOREDUCTASE-RELATED"/>
    <property type="match status" value="1"/>
</dbReference>
<organism evidence="4 5">
    <name type="scientific">candidate division TA06 bacterium</name>
    <dbReference type="NCBI Taxonomy" id="2250710"/>
    <lineage>
        <taxon>Bacteria</taxon>
        <taxon>Bacteria division TA06</taxon>
    </lineage>
</organism>
<dbReference type="GO" id="GO:0006979">
    <property type="term" value="P:response to oxidative stress"/>
    <property type="evidence" value="ECO:0007669"/>
    <property type="project" value="TreeGrafter"/>
</dbReference>
<dbReference type="InterPro" id="IPR029061">
    <property type="entry name" value="THDP-binding"/>
</dbReference>
<dbReference type="Gene3D" id="3.40.50.920">
    <property type="match status" value="1"/>
</dbReference>
<dbReference type="FunFam" id="3.40.50.920:FF:000010">
    <property type="entry name" value="Pyruvate ferredoxin oxidoreductase, alpha subunit"/>
    <property type="match status" value="1"/>
</dbReference>
<protein>
    <submittedName>
        <fullName evidence="4">Pyruvate ferredoxin oxidoreductase</fullName>
    </submittedName>
</protein>
<evidence type="ECO:0000259" key="2">
    <source>
        <dbReference type="Pfam" id="PF01855"/>
    </source>
</evidence>
<dbReference type="Gene3D" id="3.40.50.970">
    <property type="match status" value="1"/>
</dbReference>
<dbReference type="InterPro" id="IPR009014">
    <property type="entry name" value="Transketo_C/PFOR_II"/>
</dbReference>
<dbReference type="PANTHER" id="PTHR32154:SF0">
    <property type="entry name" value="PYRUVATE-FLAVODOXIN OXIDOREDUCTASE-RELATED"/>
    <property type="match status" value="1"/>
</dbReference>
<dbReference type="SUPFAM" id="SSF52922">
    <property type="entry name" value="TK C-terminal domain-like"/>
    <property type="match status" value="1"/>
</dbReference>
<dbReference type="GO" id="GO:0016903">
    <property type="term" value="F:oxidoreductase activity, acting on the aldehyde or oxo group of donors"/>
    <property type="evidence" value="ECO:0007669"/>
    <property type="project" value="UniProtKB-ARBA"/>
</dbReference>
<dbReference type="Pfam" id="PF01855">
    <property type="entry name" value="POR_N"/>
    <property type="match status" value="1"/>
</dbReference>
<evidence type="ECO:0000313" key="4">
    <source>
        <dbReference type="EMBL" id="TET47176.1"/>
    </source>
</evidence>
<reference evidence="4 5" key="1">
    <citation type="submission" date="2019-03" db="EMBL/GenBank/DDBJ databases">
        <title>Metabolic potential of uncultured bacteria and archaea associated with petroleum seepage in deep-sea sediments.</title>
        <authorList>
            <person name="Dong X."/>
            <person name="Hubert C."/>
        </authorList>
    </citation>
    <scope>NUCLEOTIDE SEQUENCE [LARGE SCALE GENOMIC DNA]</scope>
    <source>
        <strain evidence="4">E44_bin18</strain>
    </source>
</reference>
<dbReference type="AlphaFoldDB" id="A0A523UXC7"/>
<evidence type="ECO:0000259" key="3">
    <source>
        <dbReference type="Pfam" id="PF17147"/>
    </source>
</evidence>
<dbReference type="GO" id="GO:0019752">
    <property type="term" value="P:carboxylic acid metabolic process"/>
    <property type="evidence" value="ECO:0007669"/>
    <property type="project" value="UniProtKB-ARBA"/>
</dbReference>
<dbReference type="InterPro" id="IPR002880">
    <property type="entry name" value="Pyrv_Fd/Flavodoxin_OxRdtase_N"/>
</dbReference>
<dbReference type="InterPro" id="IPR050722">
    <property type="entry name" value="Pyruvate:ferred/Flavod_OxRd"/>
</dbReference>
<dbReference type="FunFam" id="3.40.50.970:FF:000012">
    <property type="entry name" value="Pyruvate:ferredoxin (Flavodoxin) oxidoreductase"/>
    <property type="match status" value="1"/>
</dbReference>